<sequence>MSLPDGGNPESPNELSTDSEKEASSQNPSTAGRSADDEPFRMEVTRETLDVMLRAKSSCRAGFSMVDWGGILQSIWRKMKRETNEKKLPYLSISEIRRHNTPDDLWIVIGSVVYDCTKFQHFHPGGERMLQLCGGRDATELFNYYHRWVSCESMLEPFAVGLVKPEDEERGEREKEKEKGPGSGK</sequence>
<dbReference type="GO" id="GO:0004128">
    <property type="term" value="F:cytochrome-b5 reductase activity, acting on NAD(P)H"/>
    <property type="evidence" value="ECO:0007669"/>
    <property type="project" value="TreeGrafter"/>
</dbReference>
<protein>
    <submittedName>
        <fullName evidence="6">Cytochrome b5-like Heme/Steroid binding domain containing protein</fullName>
    </submittedName>
</protein>
<dbReference type="Pfam" id="PF00173">
    <property type="entry name" value="Cyt-b5"/>
    <property type="match status" value="1"/>
</dbReference>
<dbReference type="SMART" id="SM01117">
    <property type="entry name" value="Cyt-b5"/>
    <property type="match status" value="1"/>
</dbReference>
<dbReference type="EMBL" id="QSBY01000007">
    <property type="protein sequence ID" value="RHW71222.1"/>
    <property type="molecule type" value="Genomic_DNA"/>
</dbReference>
<dbReference type="GO" id="GO:0046872">
    <property type="term" value="F:metal ion binding"/>
    <property type="evidence" value="ECO:0007669"/>
    <property type="project" value="UniProtKB-KW"/>
</dbReference>
<evidence type="ECO:0000313" key="7">
    <source>
        <dbReference type="Proteomes" id="UP000266743"/>
    </source>
</evidence>
<feature type="region of interest" description="Disordered" evidence="4">
    <location>
        <begin position="1"/>
        <end position="41"/>
    </location>
</feature>
<feature type="domain" description="Cytochrome b5 heme-binding" evidence="5">
    <location>
        <begin position="88"/>
        <end position="164"/>
    </location>
</feature>
<dbReference type="AlphaFoldDB" id="A0A3L6L3I3"/>
<comment type="caution">
    <text evidence="6">The sequence shown here is derived from an EMBL/GenBank/DDBJ whole genome shotgun (WGS) entry which is preliminary data.</text>
</comment>
<dbReference type="Gene3D" id="3.10.120.10">
    <property type="entry name" value="Cytochrome b5-like heme/steroid binding domain"/>
    <property type="match status" value="1"/>
</dbReference>
<dbReference type="InterPro" id="IPR001199">
    <property type="entry name" value="Cyt_B5-like_heme/steroid-bd"/>
</dbReference>
<keyword evidence="1" id="KW-0349">Heme</keyword>
<dbReference type="SUPFAM" id="SSF55856">
    <property type="entry name" value="Cytochrome b5-like heme/steroid binding domain"/>
    <property type="match status" value="1"/>
</dbReference>
<dbReference type="PANTHER" id="PTHR46237:SF1">
    <property type="entry name" value="CYTOCHROME B5 REDUCTASE 4"/>
    <property type="match status" value="1"/>
</dbReference>
<evidence type="ECO:0000256" key="2">
    <source>
        <dbReference type="ARBA" id="ARBA00022723"/>
    </source>
</evidence>
<dbReference type="Proteomes" id="UP000266743">
    <property type="component" value="Chromosome 7"/>
</dbReference>
<dbReference type="GO" id="GO:0005737">
    <property type="term" value="C:cytoplasm"/>
    <property type="evidence" value="ECO:0007669"/>
    <property type="project" value="TreeGrafter"/>
</dbReference>
<dbReference type="InterPro" id="IPR036400">
    <property type="entry name" value="Cyt_B5-like_heme/steroid_sf"/>
</dbReference>
<keyword evidence="2" id="KW-0479">Metal-binding</keyword>
<evidence type="ECO:0000256" key="1">
    <source>
        <dbReference type="ARBA" id="ARBA00022617"/>
    </source>
</evidence>
<dbReference type="PROSITE" id="PS50255">
    <property type="entry name" value="CYTOCHROME_B5_2"/>
    <property type="match status" value="1"/>
</dbReference>
<dbReference type="InterPro" id="IPR051872">
    <property type="entry name" value="Cytochrome_b5/Flavoprotein_Rdt"/>
</dbReference>
<evidence type="ECO:0000256" key="4">
    <source>
        <dbReference type="SAM" id="MobiDB-lite"/>
    </source>
</evidence>
<proteinExistence type="predicted"/>
<evidence type="ECO:0000313" key="6">
    <source>
        <dbReference type="EMBL" id="RHW71222.1"/>
    </source>
</evidence>
<dbReference type="PRINTS" id="PR00363">
    <property type="entry name" value="CYTOCHROMEB5"/>
</dbReference>
<organism evidence="6 7">
    <name type="scientific">Trypanosoma brucei equiperdum</name>
    <dbReference type="NCBI Taxonomy" id="630700"/>
    <lineage>
        <taxon>Eukaryota</taxon>
        <taxon>Discoba</taxon>
        <taxon>Euglenozoa</taxon>
        <taxon>Kinetoplastea</taxon>
        <taxon>Metakinetoplastina</taxon>
        <taxon>Trypanosomatida</taxon>
        <taxon>Trypanosomatidae</taxon>
        <taxon>Trypanosoma</taxon>
    </lineage>
</organism>
<gene>
    <name evidence="6" type="ORF">DPX39_070016700</name>
</gene>
<keyword evidence="3" id="KW-0408">Iron</keyword>
<dbReference type="PANTHER" id="PTHR46237">
    <property type="entry name" value="CYTOCHROME B5 REDUCTASE 4 FAMILY MEMBER"/>
    <property type="match status" value="1"/>
</dbReference>
<feature type="region of interest" description="Disordered" evidence="4">
    <location>
        <begin position="165"/>
        <end position="185"/>
    </location>
</feature>
<evidence type="ECO:0000256" key="3">
    <source>
        <dbReference type="ARBA" id="ARBA00023004"/>
    </source>
</evidence>
<dbReference type="GO" id="GO:0020037">
    <property type="term" value="F:heme binding"/>
    <property type="evidence" value="ECO:0007669"/>
    <property type="project" value="TreeGrafter"/>
</dbReference>
<reference evidence="6 7" key="1">
    <citation type="submission" date="2018-09" db="EMBL/GenBank/DDBJ databases">
        <title>whole genome sequence of T. equiperdum IVM-t1 strain.</title>
        <authorList>
            <person name="Suganuma K."/>
        </authorList>
    </citation>
    <scope>NUCLEOTIDE SEQUENCE [LARGE SCALE GENOMIC DNA]</scope>
    <source>
        <strain evidence="6 7">IVM-t1</strain>
    </source>
</reference>
<evidence type="ECO:0000259" key="5">
    <source>
        <dbReference type="PROSITE" id="PS50255"/>
    </source>
</evidence>
<dbReference type="FunFam" id="3.10.120.10:FF:000025">
    <property type="entry name" value="Cytochrome b5-like Heme/Steroid binding domain containing protein, putative"/>
    <property type="match status" value="1"/>
</dbReference>
<name>A0A3L6L3I3_9TRYP</name>
<accession>A0A3L6L3I3</accession>